<keyword evidence="6" id="KW-0963">Cytoplasm</keyword>
<feature type="domain" description="Ketopantoate reductase N-terminal" evidence="13">
    <location>
        <begin position="3"/>
        <end position="142"/>
    </location>
</feature>
<evidence type="ECO:0000256" key="12">
    <source>
        <dbReference type="RuleBase" id="RU362068"/>
    </source>
</evidence>
<comment type="catalytic activity">
    <reaction evidence="11 12">
        <text>(R)-pantoate + NADP(+) = 2-dehydropantoate + NADPH + H(+)</text>
        <dbReference type="Rhea" id="RHEA:16233"/>
        <dbReference type="ChEBI" id="CHEBI:11561"/>
        <dbReference type="ChEBI" id="CHEBI:15378"/>
        <dbReference type="ChEBI" id="CHEBI:15980"/>
        <dbReference type="ChEBI" id="CHEBI:57783"/>
        <dbReference type="ChEBI" id="CHEBI:58349"/>
        <dbReference type="EC" id="1.1.1.169"/>
    </reaction>
</comment>
<comment type="subcellular location">
    <subcellularLocation>
        <location evidence="1">Cytoplasm</location>
    </subcellularLocation>
</comment>
<dbReference type="FunFam" id="1.10.1040.10:FF:000014">
    <property type="entry name" value="2-dehydropantoate 2-reductase"/>
    <property type="match status" value="1"/>
</dbReference>
<comment type="similarity">
    <text evidence="3 12">Belongs to the ketopantoate reductase family.</text>
</comment>
<dbReference type="InterPro" id="IPR013332">
    <property type="entry name" value="KPR_N"/>
</dbReference>
<dbReference type="AlphaFoldDB" id="A0A2N5EAW9"/>
<evidence type="ECO:0000256" key="7">
    <source>
        <dbReference type="ARBA" id="ARBA00022655"/>
    </source>
</evidence>
<evidence type="ECO:0000256" key="9">
    <source>
        <dbReference type="ARBA" id="ARBA00023002"/>
    </source>
</evidence>
<dbReference type="InterPro" id="IPR013328">
    <property type="entry name" value="6PGD_dom2"/>
</dbReference>
<dbReference type="Pfam" id="PF08546">
    <property type="entry name" value="ApbA_C"/>
    <property type="match status" value="1"/>
</dbReference>
<dbReference type="GO" id="GO:0015940">
    <property type="term" value="P:pantothenate biosynthetic process"/>
    <property type="evidence" value="ECO:0007669"/>
    <property type="project" value="UniProtKB-UniPathway"/>
</dbReference>
<keyword evidence="9 12" id="KW-0560">Oxidoreductase</keyword>
<comment type="function">
    <text evidence="12">Catalyzes the NADPH-dependent reduction of ketopantoate into pantoic acid.</text>
</comment>
<dbReference type="InterPro" id="IPR003710">
    <property type="entry name" value="ApbA"/>
</dbReference>
<keyword evidence="16" id="KW-1185">Reference proteome</keyword>
<dbReference type="UniPathway" id="UPA00028">
    <property type="reaction ID" value="UER00004"/>
</dbReference>
<evidence type="ECO:0000256" key="3">
    <source>
        <dbReference type="ARBA" id="ARBA00007870"/>
    </source>
</evidence>
<dbReference type="PANTHER" id="PTHR43765">
    <property type="entry name" value="2-DEHYDROPANTOATE 2-REDUCTASE-RELATED"/>
    <property type="match status" value="1"/>
</dbReference>
<evidence type="ECO:0000256" key="2">
    <source>
        <dbReference type="ARBA" id="ARBA00004994"/>
    </source>
</evidence>
<protein>
    <recommendedName>
        <fullName evidence="5 12">2-dehydropantoate 2-reductase</fullName>
        <ecNumber evidence="4 12">1.1.1.169</ecNumber>
    </recommendedName>
    <alternativeName>
        <fullName evidence="10 12">Ketopantoate reductase</fullName>
    </alternativeName>
</protein>
<dbReference type="Pfam" id="PF02558">
    <property type="entry name" value="ApbA"/>
    <property type="match status" value="1"/>
</dbReference>
<keyword evidence="7 12" id="KW-0566">Pantothenate biosynthesis</keyword>
<dbReference type="GO" id="GO:0008677">
    <property type="term" value="F:2-dehydropantoate 2-reductase activity"/>
    <property type="evidence" value="ECO:0007669"/>
    <property type="project" value="UniProtKB-EC"/>
</dbReference>
<dbReference type="GO" id="GO:0005737">
    <property type="term" value="C:cytoplasm"/>
    <property type="evidence" value="ECO:0007669"/>
    <property type="project" value="UniProtKB-SubCell"/>
</dbReference>
<sequence length="303" mass="33556">MKITVLGCGALGQVWLSALCRQGHDVQGWLRVPQPFCLVNVIDEDGTAHNHTLPANDPVHLAESELLLVTLKAWQVSGALIPLLPQLHPDCTLLLLHNGMGTQDELPANTLPILQGVTTHAARRDGNTILHVARGITHIGPSSPRGRAMSHLAETLHHALPDVAWHDAIAAANWKKLVVNCVINPLTAIYGCPNGGLTAYPEQIERLCREAAQVMVFEGFHTATDTLLAYVYDVIERTAANHSSMLQDVRAQRHTEIDYITGYLLRRARRHGLHLPENTRLFEHIKQKESEYERNRSGLSGTW</sequence>
<evidence type="ECO:0000256" key="1">
    <source>
        <dbReference type="ARBA" id="ARBA00004496"/>
    </source>
</evidence>
<evidence type="ECO:0000313" key="16">
    <source>
        <dbReference type="Proteomes" id="UP000234503"/>
    </source>
</evidence>
<evidence type="ECO:0000256" key="5">
    <source>
        <dbReference type="ARBA" id="ARBA00019465"/>
    </source>
</evidence>
<dbReference type="RefSeq" id="WP_101822588.1">
    <property type="nucleotide sequence ID" value="NZ_PJZH01000002.1"/>
</dbReference>
<dbReference type="Gene3D" id="1.10.1040.10">
    <property type="entry name" value="N-(1-d-carboxylethyl)-l-norvaline Dehydrogenase, domain 2"/>
    <property type="match status" value="1"/>
</dbReference>
<evidence type="ECO:0000256" key="4">
    <source>
        <dbReference type="ARBA" id="ARBA00013014"/>
    </source>
</evidence>
<evidence type="ECO:0000313" key="15">
    <source>
        <dbReference type="EMBL" id="PLR39277.1"/>
    </source>
</evidence>
<dbReference type="OrthoDB" id="6530772at2"/>
<evidence type="ECO:0000259" key="13">
    <source>
        <dbReference type="Pfam" id="PF02558"/>
    </source>
</evidence>
<dbReference type="Proteomes" id="UP000234503">
    <property type="component" value="Unassembled WGS sequence"/>
</dbReference>
<dbReference type="InterPro" id="IPR036291">
    <property type="entry name" value="NAD(P)-bd_dom_sf"/>
</dbReference>
<evidence type="ECO:0000259" key="14">
    <source>
        <dbReference type="Pfam" id="PF08546"/>
    </source>
</evidence>
<comment type="caution">
    <text evidence="15">The sequence shown here is derived from an EMBL/GenBank/DDBJ whole genome shotgun (WGS) entry which is preliminary data.</text>
</comment>
<dbReference type="PANTHER" id="PTHR43765:SF2">
    <property type="entry name" value="2-DEHYDROPANTOATE 2-REDUCTASE"/>
    <property type="match status" value="1"/>
</dbReference>
<gene>
    <name evidence="15" type="ORF">CYR32_03385</name>
</gene>
<accession>A0A2N5EAW9</accession>
<reference evidence="15 16" key="1">
    <citation type="submission" date="2017-12" db="EMBL/GenBank/DDBJ databases">
        <title>Characterization of six clinical isolates of Enterochimera gen. nov., a novel genus of the Yersiniaciae family and the three species Enterochimera arupensis sp. nov., Enterochimera coloradensis sp. nov, and Enterochimera californica sp. nov.</title>
        <authorList>
            <person name="Rossi A."/>
            <person name="Fisher M."/>
        </authorList>
    </citation>
    <scope>NUCLEOTIDE SEQUENCE [LARGE SCALE GENOMIC DNA]</scope>
    <source>
        <strain evidence="16">2016-Iso4</strain>
    </source>
</reference>
<evidence type="ECO:0000256" key="6">
    <source>
        <dbReference type="ARBA" id="ARBA00022490"/>
    </source>
</evidence>
<dbReference type="FunFam" id="3.40.50.720:FF:000162">
    <property type="entry name" value="2-dehydropantoate 2-reductase"/>
    <property type="match status" value="1"/>
</dbReference>
<dbReference type="Gene3D" id="3.40.50.720">
    <property type="entry name" value="NAD(P)-binding Rossmann-like Domain"/>
    <property type="match status" value="1"/>
</dbReference>
<dbReference type="EC" id="1.1.1.169" evidence="4 12"/>
<name>A0A2N5EAW9_9GAMM</name>
<dbReference type="EMBL" id="PJZH01000002">
    <property type="protein sequence ID" value="PLR39277.1"/>
    <property type="molecule type" value="Genomic_DNA"/>
</dbReference>
<keyword evidence="8 12" id="KW-0521">NADP</keyword>
<dbReference type="NCBIfam" id="NF005087">
    <property type="entry name" value="PRK06522.1-1"/>
    <property type="match status" value="1"/>
</dbReference>
<dbReference type="GO" id="GO:0050661">
    <property type="term" value="F:NADP binding"/>
    <property type="evidence" value="ECO:0007669"/>
    <property type="project" value="TreeGrafter"/>
</dbReference>
<dbReference type="SUPFAM" id="SSF51735">
    <property type="entry name" value="NAD(P)-binding Rossmann-fold domains"/>
    <property type="match status" value="1"/>
</dbReference>
<dbReference type="InterPro" id="IPR008927">
    <property type="entry name" value="6-PGluconate_DH-like_C_sf"/>
</dbReference>
<proteinExistence type="inferred from homology"/>
<evidence type="ECO:0000256" key="10">
    <source>
        <dbReference type="ARBA" id="ARBA00032024"/>
    </source>
</evidence>
<evidence type="ECO:0000256" key="8">
    <source>
        <dbReference type="ARBA" id="ARBA00022857"/>
    </source>
</evidence>
<feature type="domain" description="Ketopantoate reductase C-terminal" evidence="14">
    <location>
        <begin position="169"/>
        <end position="289"/>
    </location>
</feature>
<comment type="pathway">
    <text evidence="2 12">Cofactor biosynthesis; (R)-pantothenate biosynthesis; (R)-pantoate from 3-methyl-2-oxobutanoate: step 2/2.</text>
</comment>
<evidence type="ECO:0000256" key="11">
    <source>
        <dbReference type="ARBA" id="ARBA00048793"/>
    </source>
</evidence>
<organism evidence="15 16">
    <name type="scientific">Chimaeribacter coloradensis</name>
    <dbReference type="NCBI Taxonomy" id="2060068"/>
    <lineage>
        <taxon>Bacteria</taxon>
        <taxon>Pseudomonadati</taxon>
        <taxon>Pseudomonadota</taxon>
        <taxon>Gammaproteobacteria</taxon>
        <taxon>Enterobacterales</taxon>
        <taxon>Yersiniaceae</taxon>
        <taxon>Chimaeribacter</taxon>
    </lineage>
</organism>
<dbReference type="NCBIfam" id="TIGR00745">
    <property type="entry name" value="apbA_panE"/>
    <property type="match status" value="1"/>
</dbReference>
<dbReference type="InterPro" id="IPR013752">
    <property type="entry name" value="KPA_reductase"/>
</dbReference>
<dbReference type="SUPFAM" id="SSF48179">
    <property type="entry name" value="6-phosphogluconate dehydrogenase C-terminal domain-like"/>
    <property type="match status" value="1"/>
</dbReference>
<dbReference type="InterPro" id="IPR050838">
    <property type="entry name" value="Ketopantoate_reductase"/>
</dbReference>